<name>A0ABN9PKV1_9DINO</name>
<reference evidence="6" key="1">
    <citation type="submission" date="2023-10" db="EMBL/GenBank/DDBJ databases">
        <authorList>
            <person name="Chen Y."/>
            <person name="Shah S."/>
            <person name="Dougan E. K."/>
            <person name="Thang M."/>
            <person name="Chan C."/>
        </authorList>
    </citation>
    <scope>NUCLEOTIDE SEQUENCE [LARGE SCALE GENOMIC DNA]</scope>
</reference>
<accession>A0ABN9PKV1</accession>
<evidence type="ECO:0000259" key="5">
    <source>
        <dbReference type="PROSITE" id="PS51006"/>
    </source>
</evidence>
<evidence type="ECO:0000256" key="2">
    <source>
        <dbReference type="ARBA" id="ARBA00022679"/>
    </source>
</evidence>
<keyword evidence="3 4" id="KW-0620">Polyamine biosynthesis</keyword>
<evidence type="ECO:0000256" key="3">
    <source>
        <dbReference type="ARBA" id="ARBA00023115"/>
    </source>
</evidence>
<sequence>RRRRRRRRPRSAAAPVACGTSGGRPIPYLDGELQLTDLFGDFYHEALVHPAMAALGPRAKKVLVIGGGDGGVGGVLLKYPGVLVTQVEIDAEVIEAAKRFMPSLARSYDDPRHTLVVGDAIKWVAAQAEAGAHLGEFDLCVIDTTDEPLASLWTKEFFQTLRRLMAPHGAVVQNVGSMGDWLWLHHQEHTAAFRRTHILSSLSPDYPSPYFLSLATDELDPFAVDWDWWSGLGIETVYYHPTLHAGLFAIPRETSRFYAEGGEWRPMDAAQCAKLDAGAQRGEAGRGEEL</sequence>
<evidence type="ECO:0000256" key="1">
    <source>
        <dbReference type="ARBA" id="ARBA00007867"/>
    </source>
</evidence>
<dbReference type="Proteomes" id="UP001189429">
    <property type="component" value="Unassembled WGS sequence"/>
</dbReference>
<dbReference type="InterPro" id="IPR001045">
    <property type="entry name" value="Spermi_synthase"/>
</dbReference>
<dbReference type="Gene3D" id="3.40.50.150">
    <property type="entry name" value="Vaccinia Virus protein VP39"/>
    <property type="match status" value="1"/>
</dbReference>
<comment type="caution">
    <text evidence="6">The sequence shown here is derived from an EMBL/GenBank/DDBJ whole genome shotgun (WGS) entry which is preliminary data.</text>
</comment>
<proteinExistence type="inferred from homology"/>
<dbReference type="HAMAP" id="MF_00198">
    <property type="entry name" value="Spermidine_synth"/>
    <property type="match status" value="1"/>
</dbReference>
<dbReference type="PANTHER" id="PTHR43317:SF1">
    <property type="entry name" value="THERMOSPERMINE SYNTHASE ACAULIS5"/>
    <property type="match status" value="1"/>
</dbReference>
<organism evidence="6 7">
    <name type="scientific">Prorocentrum cordatum</name>
    <dbReference type="NCBI Taxonomy" id="2364126"/>
    <lineage>
        <taxon>Eukaryota</taxon>
        <taxon>Sar</taxon>
        <taxon>Alveolata</taxon>
        <taxon>Dinophyceae</taxon>
        <taxon>Prorocentrales</taxon>
        <taxon>Prorocentraceae</taxon>
        <taxon>Prorocentrum</taxon>
    </lineage>
</organism>
<keyword evidence="2 4" id="KW-0808">Transferase</keyword>
<dbReference type="PROSITE" id="PS51006">
    <property type="entry name" value="PABS_2"/>
    <property type="match status" value="1"/>
</dbReference>
<dbReference type="PANTHER" id="PTHR43317">
    <property type="entry name" value="THERMOSPERMINE SYNTHASE ACAULIS5"/>
    <property type="match status" value="1"/>
</dbReference>
<keyword evidence="7" id="KW-1185">Reference proteome</keyword>
<protein>
    <recommendedName>
        <fullName evidence="5">PABS domain-containing protein</fullName>
    </recommendedName>
</protein>
<comment type="similarity">
    <text evidence="1">Belongs to the spermidine/spermine synthase family.</text>
</comment>
<dbReference type="Pfam" id="PF01564">
    <property type="entry name" value="Spermine_synth"/>
    <property type="match status" value="1"/>
</dbReference>
<dbReference type="SUPFAM" id="SSF53335">
    <property type="entry name" value="S-adenosyl-L-methionine-dependent methyltransferases"/>
    <property type="match status" value="1"/>
</dbReference>
<gene>
    <name evidence="6" type="ORF">PCOR1329_LOCUS2782</name>
</gene>
<feature type="active site" description="Proton acceptor" evidence="4">
    <location>
        <position position="143"/>
    </location>
</feature>
<evidence type="ECO:0000256" key="4">
    <source>
        <dbReference type="PROSITE-ProRule" id="PRU00354"/>
    </source>
</evidence>
<feature type="domain" description="PABS" evidence="5">
    <location>
        <begin position="1"/>
        <end position="227"/>
    </location>
</feature>
<feature type="non-terminal residue" evidence="6">
    <location>
        <position position="1"/>
    </location>
</feature>
<evidence type="ECO:0000313" key="6">
    <source>
        <dbReference type="EMBL" id="CAK0792066.1"/>
    </source>
</evidence>
<dbReference type="InterPro" id="IPR029063">
    <property type="entry name" value="SAM-dependent_MTases_sf"/>
</dbReference>
<dbReference type="EMBL" id="CAUYUJ010000703">
    <property type="protein sequence ID" value="CAK0792066.1"/>
    <property type="molecule type" value="Genomic_DNA"/>
</dbReference>
<evidence type="ECO:0000313" key="7">
    <source>
        <dbReference type="Proteomes" id="UP001189429"/>
    </source>
</evidence>
<dbReference type="InterPro" id="IPR030374">
    <property type="entry name" value="PABS"/>
</dbReference>